<dbReference type="Pfam" id="PF00041">
    <property type="entry name" value="fn3"/>
    <property type="match status" value="1"/>
</dbReference>
<feature type="domain" description="Fibronectin type-III" evidence="3">
    <location>
        <begin position="37"/>
        <end position="132"/>
    </location>
</feature>
<reference evidence="4" key="1">
    <citation type="submission" date="2019-06" db="EMBL/GenBank/DDBJ databases">
        <authorList>
            <consortium name="Wellcome Sanger Institute Data Sharing"/>
        </authorList>
    </citation>
    <scope>NUCLEOTIDE SEQUENCE [LARGE SCALE GENOMIC DNA]</scope>
</reference>
<dbReference type="CDD" id="cd00063">
    <property type="entry name" value="FN3"/>
    <property type="match status" value="1"/>
</dbReference>
<dbReference type="InParanoid" id="A0A668AVB7"/>
<dbReference type="InterPro" id="IPR003961">
    <property type="entry name" value="FN3_dom"/>
</dbReference>
<dbReference type="PROSITE" id="PS50853">
    <property type="entry name" value="FN3"/>
    <property type="match status" value="1"/>
</dbReference>
<feature type="region of interest" description="Disordered" evidence="2">
    <location>
        <begin position="165"/>
        <end position="185"/>
    </location>
</feature>
<organism evidence="4 5">
    <name type="scientific">Myripristis murdjan</name>
    <name type="common">pinecone soldierfish</name>
    <dbReference type="NCBI Taxonomy" id="586833"/>
    <lineage>
        <taxon>Eukaryota</taxon>
        <taxon>Metazoa</taxon>
        <taxon>Chordata</taxon>
        <taxon>Craniata</taxon>
        <taxon>Vertebrata</taxon>
        <taxon>Euteleostomi</taxon>
        <taxon>Actinopterygii</taxon>
        <taxon>Neopterygii</taxon>
        <taxon>Teleostei</taxon>
        <taxon>Neoteleostei</taxon>
        <taxon>Acanthomorphata</taxon>
        <taxon>Holocentriformes</taxon>
        <taxon>Holocentridae</taxon>
        <taxon>Myripristis</taxon>
    </lineage>
</organism>
<dbReference type="Ensembl" id="ENSMMDT00005051158.1">
    <property type="protein sequence ID" value="ENSMMDP00005050166.1"/>
    <property type="gene ID" value="ENSMMDG00005022779.1"/>
</dbReference>
<dbReference type="PANTHER" id="PTHR14340:SF9">
    <property type="entry name" value="FIBRONECTIN TYPE-III DOMAIN-CONTAINING PROTEIN"/>
    <property type="match status" value="1"/>
</dbReference>
<name>A0A668AVB7_9TELE</name>
<proteinExistence type="predicted"/>
<protein>
    <recommendedName>
        <fullName evidence="3">Fibronectin type-III domain-containing protein</fullName>
    </recommendedName>
</protein>
<evidence type="ECO:0000313" key="5">
    <source>
        <dbReference type="Proteomes" id="UP000472263"/>
    </source>
</evidence>
<dbReference type="InterPro" id="IPR036116">
    <property type="entry name" value="FN3_sf"/>
</dbReference>
<evidence type="ECO:0000256" key="1">
    <source>
        <dbReference type="ARBA" id="ARBA00023319"/>
    </source>
</evidence>
<dbReference type="SUPFAM" id="SSF49265">
    <property type="entry name" value="Fibronectin type III"/>
    <property type="match status" value="1"/>
</dbReference>
<dbReference type="Gene3D" id="2.60.40.10">
    <property type="entry name" value="Immunoglobulins"/>
    <property type="match status" value="1"/>
</dbReference>
<sequence length="185" mass="20909">MGKFERLQNILKCFLVSCDMLFADNAVFSSRADRPLPPRNVVVSDIKAESCYLTWDAPEDNGGSEITNYIVERRDASKKKSDFEVLTINLIDRRYGVSSLYFWKRFGILTPVGTPVTLILYLDHNSLRGSELRHAGLDASQERRRQQDCRLLRGGHEAARRHLDALQHQQPERPTGGVHSDGPGA</sequence>
<dbReference type="GeneTree" id="ENSGT01110000267173"/>
<evidence type="ECO:0000259" key="3">
    <source>
        <dbReference type="PROSITE" id="PS50853"/>
    </source>
</evidence>
<dbReference type="AlphaFoldDB" id="A0A668AVB7"/>
<evidence type="ECO:0000313" key="4">
    <source>
        <dbReference type="Ensembl" id="ENSMMDP00005050166.1"/>
    </source>
</evidence>
<keyword evidence="1" id="KW-0393">Immunoglobulin domain</keyword>
<dbReference type="Proteomes" id="UP000472263">
    <property type="component" value="Chromosome 21"/>
</dbReference>
<dbReference type="PANTHER" id="PTHR14340">
    <property type="entry name" value="MICROFIBRIL-ASSOCIATED GLYCOPROTEIN 3"/>
    <property type="match status" value="1"/>
</dbReference>
<accession>A0A668AVB7</accession>
<dbReference type="InterPro" id="IPR013783">
    <property type="entry name" value="Ig-like_fold"/>
</dbReference>
<reference evidence="4" key="2">
    <citation type="submission" date="2025-08" db="UniProtKB">
        <authorList>
            <consortium name="Ensembl"/>
        </authorList>
    </citation>
    <scope>IDENTIFICATION</scope>
</reference>
<keyword evidence="5" id="KW-1185">Reference proteome</keyword>
<reference evidence="4" key="3">
    <citation type="submission" date="2025-09" db="UniProtKB">
        <authorList>
            <consortium name="Ensembl"/>
        </authorList>
    </citation>
    <scope>IDENTIFICATION</scope>
</reference>
<evidence type="ECO:0000256" key="2">
    <source>
        <dbReference type="SAM" id="MobiDB-lite"/>
    </source>
</evidence>